<protein>
    <recommendedName>
        <fullName evidence="2">S-adenosylmethionine synthetase C-terminal domain-containing protein</fullName>
    </recommendedName>
</protein>
<comment type="caution">
    <text evidence="3">The sequence shown here is derived from an EMBL/GenBank/DDBJ whole genome shotgun (WGS) entry which is preliminary data.</text>
</comment>
<dbReference type="EMBL" id="BARS01059124">
    <property type="protein sequence ID" value="GAG42934.1"/>
    <property type="molecule type" value="Genomic_DNA"/>
</dbReference>
<feature type="domain" description="S-adenosylmethionine synthetase C-terminal" evidence="2">
    <location>
        <begin position="2"/>
        <end position="41"/>
    </location>
</feature>
<dbReference type="InterPro" id="IPR022630">
    <property type="entry name" value="S-AdoMet_synt_C"/>
</dbReference>
<dbReference type="GO" id="GO:0004478">
    <property type="term" value="F:methionine adenosyltransferase activity"/>
    <property type="evidence" value="ECO:0007669"/>
    <property type="project" value="InterPro"/>
</dbReference>
<dbReference type="SUPFAM" id="SSF55973">
    <property type="entry name" value="S-adenosylmethionine synthetase"/>
    <property type="match status" value="1"/>
</dbReference>
<evidence type="ECO:0000256" key="1">
    <source>
        <dbReference type="ARBA" id="ARBA00022723"/>
    </source>
</evidence>
<gene>
    <name evidence="3" type="ORF">S01H1_85834</name>
</gene>
<reference evidence="3" key="1">
    <citation type="journal article" date="2014" name="Front. Microbiol.">
        <title>High frequency of phylogenetically diverse reductive dehalogenase-homologous genes in deep subseafloor sedimentary metagenomes.</title>
        <authorList>
            <person name="Kawai M."/>
            <person name="Futagami T."/>
            <person name="Toyoda A."/>
            <person name="Takaki Y."/>
            <person name="Nishi S."/>
            <person name="Hori S."/>
            <person name="Arai W."/>
            <person name="Tsubouchi T."/>
            <person name="Morono Y."/>
            <person name="Uchiyama I."/>
            <person name="Ito T."/>
            <person name="Fujiyama A."/>
            <person name="Inagaki F."/>
            <person name="Takami H."/>
        </authorList>
    </citation>
    <scope>NUCLEOTIDE SEQUENCE</scope>
    <source>
        <strain evidence="3">Expedition CK06-06</strain>
    </source>
</reference>
<proteinExistence type="predicted"/>
<dbReference type="Gene3D" id="3.30.300.10">
    <property type="match status" value="1"/>
</dbReference>
<dbReference type="InterPro" id="IPR022636">
    <property type="entry name" value="S-AdoMet_synthetase_sfam"/>
</dbReference>
<evidence type="ECO:0000259" key="2">
    <source>
        <dbReference type="Pfam" id="PF02773"/>
    </source>
</evidence>
<accession>X0XIG6</accession>
<evidence type="ECO:0000313" key="3">
    <source>
        <dbReference type="EMBL" id="GAG42934.1"/>
    </source>
</evidence>
<sequence length="54" mass="6428">DIFPLKPREIIAHVNLLRPIYRETAHDGHFGRRGRNFTWERTDMVKPLRKAMGL</sequence>
<dbReference type="GO" id="GO:0046872">
    <property type="term" value="F:metal ion binding"/>
    <property type="evidence" value="ECO:0007669"/>
    <property type="project" value="UniProtKB-KW"/>
</dbReference>
<feature type="non-terminal residue" evidence="3">
    <location>
        <position position="1"/>
    </location>
</feature>
<name>X0XIG6_9ZZZZ</name>
<organism evidence="3">
    <name type="scientific">marine sediment metagenome</name>
    <dbReference type="NCBI Taxonomy" id="412755"/>
    <lineage>
        <taxon>unclassified sequences</taxon>
        <taxon>metagenomes</taxon>
        <taxon>ecological metagenomes</taxon>
    </lineage>
</organism>
<dbReference type="GO" id="GO:0006556">
    <property type="term" value="P:S-adenosylmethionine biosynthetic process"/>
    <property type="evidence" value="ECO:0007669"/>
    <property type="project" value="InterPro"/>
</dbReference>
<dbReference type="Pfam" id="PF02773">
    <property type="entry name" value="S-AdoMet_synt_C"/>
    <property type="match status" value="1"/>
</dbReference>
<dbReference type="AlphaFoldDB" id="X0XIG6"/>
<keyword evidence="1" id="KW-0479">Metal-binding</keyword>